<proteinExistence type="predicted"/>
<dbReference type="AlphaFoldDB" id="A0A6A6DSF1"/>
<keyword evidence="1" id="KW-0732">Signal</keyword>
<dbReference type="EMBL" id="ML994654">
    <property type="protein sequence ID" value="KAF2181158.1"/>
    <property type="molecule type" value="Genomic_DNA"/>
</dbReference>
<accession>A0A6A6DSF1</accession>
<evidence type="ECO:0000313" key="3">
    <source>
        <dbReference type="Proteomes" id="UP000800200"/>
    </source>
</evidence>
<dbReference type="Gene3D" id="3.40.390.10">
    <property type="entry name" value="Collagenase (Catalytic Domain)"/>
    <property type="match status" value="1"/>
</dbReference>
<name>A0A6A6DSF1_9PEZI</name>
<evidence type="ECO:0000256" key="1">
    <source>
        <dbReference type="SAM" id="SignalP"/>
    </source>
</evidence>
<sequence length="354" mass="39729">MLLHYAIRVTLLALAFNFVPSTARPTGTSSTLDTRFHIPKFEHEVGRSNLDQNEARSMMGPLKPRASGPPQAFHLIGFDRDQSLIVRQAVADAQWMGQMGLANLNRITNANQMTPEFQTYFGNNFNTNNLDRIRNIVNNLATIGQNGILGFIYYSPTPHPGRPTVFFDNDASPNLDRFVYLPGDNMNFIALDVTQNRATIIAHEIMHYADNDCNTHNKPVDEPNYRLRTAPNGQAHITDVSWGLANQPGTPTYNGNFPTSGGGLYSPQNANSLAQFNQLAAMQNAANYAWYIYAVYVGLWLNRDRVPLIRKPNRPDPKLKTRRGNVVETAWEAESPNEQRGFVEVVVNSRVLRI</sequence>
<evidence type="ECO:0008006" key="4">
    <source>
        <dbReference type="Google" id="ProtNLM"/>
    </source>
</evidence>
<dbReference type="GO" id="GO:0008237">
    <property type="term" value="F:metallopeptidase activity"/>
    <property type="evidence" value="ECO:0007669"/>
    <property type="project" value="InterPro"/>
</dbReference>
<reference evidence="2" key="1">
    <citation type="journal article" date="2020" name="Stud. Mycol.">
        <title>101 Dothideomycetes genomes: a test case for predicting lifestyles and emergence of pathogens.</title>
        <authorList>
            <person name="Haridas S."/>
            <person name="Albert R."/>
            <person name="Binder M."/>
            <person name="Bloem J."/>
            <person name="Labutti K."/>
            <person name="Salamov A."/>
            <person name="Andreopoulos B."/>
            <person name="Baker S."/>
            <person name="Barry K."/>
            <person name="Bills G."/>
            <person name="Bluhm B."/>
            <person name="Cannon C."/>
            <person name="Castanera R."/>
            <person name="Culley D."/>
            <person name="Daum C."/>
            <person name="Ezra D."/>
            <person name="Gonzalez J."/>
            <person name="Henrissat B."/>
            <person name="Kuo A."/>
            <person name="Liang C."/>
            <person name="Lipzen A."/>
            <person name="Lutzoni F."/>
            <person name="Magnuson J."/>
            <person name="Mondo S."/>
            <person name="Nolan M."/>
            <person name="Ohm R."/>
            <person name="Pangilinan J."/>
            <person name="Park H.-J."/>
            <person name="Ramirez L."/>
            <person name="Alfaro M."/>
            <person name="Sun H."/>
            <person name="Tritt A."/>
            <person name="Yoshinaga Y."/>
            <person name="Zwiers L.-H."/>
            <person name="Turgeon B."/>
            <person name="Goodwin S."/>
            <person name="Spatafora J."/>
            <person name="Crous P."/>
            <person name="Grigoriev I."/>
        </authorList>
    </citation>
    <scope>NUCLEOTIDE SEQUENCE</scope>
    <source>
        <strain evidence="2">CBS 207.26</strain>
    </source>
</reference>
<protein>
    <recommendedName>
        <fullName evidence="4">Lysine-specific metallo-endopeptidase domain-containing protein</fullName>
    </recommendedName>
</protein>
<gene>
    <name evidence="2" type="ORF">K469DRAFT_692386</name>
</gene>
<feature type="chain" id="PRO_5025536387" description="Lysine-specific metallo-endopeptidase domain-containing protein" evidence="1">
    <location>
        <begin position="24"/>
        <end position="354"/>
    </location>
</feature>
<organism evidence="2 3">
    <name type="scientific">Zopfia rhizophila CBS 207.26</name>
    <dbReference type="NCBI Taxonomy" id="1314779"/>
    <lineage>
        <taxon>Eukaryota</taxon>
        <taxon>Fungi</taxon>
        <taxon>Dikarya</taxon>
        <taxon>Ascomycota</taxon>
        <taxon>Pezizomycotina</taxon>
        <taxon>Dothideomycetes</taxon>
        <taxon>Dothideomycetes incertae sedis</taxon>
        <taxon>Zopfiaceae</taxon>
        <taxon>Zopfia</taxon>
    </lineage>
</organism>
<evidence type="ECO:0000313" key="2">
    <source>
        <dbReference type="EMBL" id="KAF2181158.1"/>
    </source>
</evidence>
<dbReference type="InterPro" id="IPR024079">
    <property type="entry name" value="MetalloPept_cat_dom_sf"/>
</dbReference>
<keyword evidence="3" id="KW-1185">Reference proteome</keyword>
<dbReference type="Proteomes" id="UP000800200">
    <property type="component" value="Unassembled WGS sequence"/>
</dbReference>
<dbReference type="OrthoDB" id="10450650at2759"/>
<feature type="signal peptide" evidence="1">
    <location>
        <begin position="1"/>
        <end position="23"/>
    </location>
</feature>